<keyword evidence="1" id="KW-0805">Transcription regulation</keyword>
<dbReference type="PROSITE" id="PS50949">
    <property type="entry name" value="HTH_GNTR"/>
    <property type="match status" value="1"/>
</dbReference>
<dbReference type="InterPro" id="IPR000524">
    <property type="entry name" value="Tscrpt_reg_HTH_GntR"/>
</dbReference>
<keyword evidence="3" id="KW-0804">Transcription</keyword>
<evidence type="ECO:0000256" key="1">
    <source>
        <dbReference type="ARBA" id="ARBA00023015"/>
    </source>
</evidence>
<dbReference type="Pfam" id="PF00392">
    <property type="entry name" value="GntR"/>
    <property type="match status" value="1"/>
</dbReference>
<feature type="domain" description="HTH gntR-type" evidence="4">
    <location>
        <begin position="9"/>
        <end position="77"/>
    </location>
</feature>
<protein>
    <submittedName>
        <fullName evidence="5">GntR family transcriptional regulator</fullName>
    </submittedName>
</protein>
<dbReference type="SUPFAM" id="SSF46785">
    <property type="entry name" value="Winged helix' DNA-binding domain"/>
    <property type="match status" value="1"/>
</dbReference>
<evidence type="ECO:0000256" key="3">
    <source>
        <dbReference type="ARBA" id="ARBA00023163"/>
    </source>
</evidence>
<dbReference type="SMART" id="SM00345">
    <property type="entry name" value="HTH_GNTR"/>
    <property type="match status" value="1"/>
</dbReference>
<dbReference type="CDD" id="cd07377">
    <property type="entry name" value="WHTH_GntR"/>
    <property type="match status" value="1"/>
</dbReference>
<dbReference type="InterPro" id="IPR011663">
    <property type="entry name" value="UTRA"/>
</dbReference>
<dbReference type="Gene3D" id="3.40.1410.10">
    <property type="entry name" value="Chorismate lyase-like"/>
    <property type="match status" value="1"/>
</dbReference>
<evidence type="ECO:0000313" key="6">
    <source>
        <dbReference type="Proteomes" id="UP000199025"/>
    </source>
</evidence>
<dbReference type="STRING" id="115433.SAMN05421835_105153"/>
<proteinExistence type="predicted"/>
<dbReference type="InterPro" id="IPR036390">
    <property type="entry name" value="WH_DNA-bd_sf"/>
</dbReference>
<dbReference type="SMART" id="SM00866">
    <property type="entry name" value="UTRA"/>
    <property type="match status" value="1"/>
</dbReference>
<dbReference type="GO" id="GO:0003700">
    <property type="term" value="F:DNA-binding transcription factor activity"/>
    <property type="evidence" value="ECO:0007669"/>
    <property type="project" value="InterPro"/>
</dbReference>
<dbReference type="Pfam" id="PF07702">
    <property type="entry name" value="UTRA"/>
    <property type="match status" value="1"/>
</dbReference>
<dbReference type="OrthoDB" id="3615556at2"/>
<reference evidence="5 6" key="1">
    <citation type="submission" date="2016-10" db="EMBL/GenBank/DDBJ databases">
        <authorList>
            <person name="de Groot N.N."/>
        </authorList>
    </citation>
    <scope>NUCLEOTIDE SEQUENCE [LARGE SCALE GENOMIC DNA]</scope>
    <source>
        <strain evidence="5 6">DSM 44468</strain>
    </source>
</reference>
<dbReference type="PANTHER" id="PTHR44846:SF17">
    <property type="entry name" value="GNTR-FAMILY TRANSCRIPTIONAL REGULATOR"/>
    <property type="match status" value="1"/>
</dbReference>
<name>A0A1I3R662_9PSEU</name>
<gene>
    <name evidence="5" type="ORF">SAMN05421835_105153</name>
</gene>
<dbReference type="RefSeq" id="WP_143249846.1">
    <property type="nucleotide sequence ID" value="NZ_FORP01000005.1"/>
</dbReference>
<keyword evidence="6" id="KW-1185">Reference proteome</keyword>
<organism evidence="5 6">
    <name type="scientific">Amycolatopsis sacchari</name>
    <dbReference type="NCBI Taxonomy" id="115433"/>
    <lineage>
        <taxon>Bacteria</taxon>
        <taxon>Bacillati</taxon>
        <taxon>Actinomycetota</taxon>
        <taxon>Actinomycetes</taxon>
        <taxon>Pseudonocardiales</taxon>
        <taxon>Pseudonocardiaceae</taxon>
        <taxon>Amycolatopsis</taxon>
    </lineage>
</organism>
<dbReference type="AlphaFoldDB" id="A0A1I3R662"/>
<dbReference type="GO" id="GO:0003677">
    <property type="term" value="F:DNA binding"/>
    <property type="evidence" value="ECO:0007669"/>
    <property type="project" value="UniProtKB-KW"/>
</dbReference>
<evidence type="ECO:0000259" key="4">
    <source>
        <dbReference type="PROSITE" id="PS50949"/>
    </source>
</evidence>
<dbReference type="PANTHER" id="PTHR44846">
    <property type="entry name" value="MANNOSYL-D-GLYCERATE TRANSPORT/METABOLISM SYSTEM REPRESSOR MNGR-RELATED"/>
    <property type="match status" value="1"/>
</dbReference>
<sequence length="255" mass="27605">MPINDASGVSPSFQVAADLRKRISRGEWKVGERLPGARALADEYGVALTTIVRATDELREQGLVETRRGTGSYVAQAPAVLQWDNDRYVRSASPGAAATDPFDRVDASIWTEAAPEHIARRLKIESGAKVSVVRYVWHVNGQPVQVSTQWEPLALTAGTPIETPVDGTKGNPSVAERFRSIGITVTTIEERTRARMPDADESRALHIGAGIPVVDIERTHLAGDLPVETADIIVRADRIVLTSTHTLQTEGGSDQ</sequence>
<evidence type="ECO:0000313" key="5">
    <source>
        <dbReference type="EMBL" id="SFJ41615.1"/>
    </source>
</evidence>
<dbReference type="InterPro" id="IPR028978">
    <property type="entry name" value="Chorismate_lyase_/UTRA_dom_sf"/>
</dbReference>
<dbReference type="InterPro" id="IPR050679">
    <property type="entry name" value="Bact_HTH_transcr_reg"/>
</dbReference>
<dbReference type="GO" id="GO:0045892">
    <property type="term" value="P:negative regulation of DNA-templated transcription"/>
    <property type="evidence" value="ECO:0007669"/>
    <property type="project" value="TreeGrafter"/>
</dbReference>
<keyword evidence="2" id="KW-0238">DNA-binding</keyword>
<evidence type="ECO:0000256" key="2">
    <source>
        <dbReference type="ARBA" id="ARBA00023125"/>
    </source>
</evidence>
<dbReference type="EMBL" id="FORP01000005">
    <property type="protein sequence ID" value="SFJ41615.1"/>
    <property type="molecule type" value="Genomic_DNA"/>
</dbReference>
<dbReference type="Gene3D" id="1.10.10.10">
    <property type="entry name" value="Winged helix-like DNA-binding domain superfamily/Winged helix DNA-binding domain"/>
    <property type="match status" value="1"/>
</dbReference>
<dbReference type="SUPFAM" id="SSF64288">
    <property type="entry name" value="Chorismate lyase-like"/>
    <property type="match status" value="1"/>
</dbReference>
<dbReference type="Proteomes" id="UP000199025">
    <property type="component" value="Unassembled WGS sequence"/>
</dbReference>
<accession>A0A1I3R662</accession>
<dbReference type="InterPro" id="IPR036388">
    <property type="entry name" value="WH-like_DNA-bd_sf"/>
</dbReference>